<dbReference type="AlphaFoldDB" id="A0A833H362"/>
<evidence type="ECO:0000313" key="1">
    <source>
        <dbReference type="EMBL" id="KAB2933924.1"/>
    </source>
</evidence>
<reference evidence="1 2" key="1">
    <citation type="submission" date="2019-10" db="EMBL/GenBank/DDBJ databases">
        <title>Extracellular Electron Transfer in a Candidatus Methanoperedens spp. Enrichment Culture.</title>
        <authorList>
            <person name="Berger S."/>
            <person name="Rangel Shaw D."/>
            <person name="Berben T."/>
            <person name="In 'T Zandt M."/>
            <person name="Frank J."/>
            <person name="Reimann J."/>
            <person name="Jetten M.S.M."/>
            <person name="Welte C.U."/>
        </authorList>
    </citation>
    <scope>NUCLEOTIDE SEQUENCE [LARGE SCALE GENOMIC DNA]</scope>
    <source>
        <strain evidence="1">SB12</strain>
    </source>
</reference>
<proteinExistence type="predicted"/>
<name>A0A833H362_9LEPT</name>
<gene>
    <name evidence="1" type="ORF">F9K24_05510</name>
</gene>
<sequence length="87" mass="9151">MLRIRILSLVAILLVSVGCKKDASDLPEKLATYQLLCPAGIDSCYNDCGTSSGVSSGGATGEELRAFNTCTSQCDILCDTSFLLLAQ</sequence>
<protein>
    <recommendedName>
        <fullName evidence="3">Lipoprotein</fullName>
    </recommendedName>
</protein>
<evidence type="ECO:0008006" key="3">
    <source>
        <dbReference type="Google" id="ProtNLM"/>
    </source>
</evidence>
<evidence type="ECO:0000313" key="2">
    <source>
        <dbReference type="Proteomes" id="UP000460298"/>
    </source>
</evidence>
<dbReference type="EMBL" id="WBUI01000004">
    <property type="protein sequence ID" value="KAB2933924.1"/>
    <property type="molecule type" value="Genomic_DNA"/>
</dbReference>
<dbReference type="PROSITE" id="PS51257">
    <property type="entry name" value="PROKAR_LIPOPROTEIN"/>
    <property type="match status" value="1"/>
</dbReference>
<accession>A0A833H362</accession>
<organism evidence="1 2">
    <name type="scientific">Leptonema illini</name>
    <dbReference type="NCBI Taxonomy" id="183"/>
    <lineage>
        <taxon>Bacteria</taxon>
        <taxon>Pseudomonadati</taxon>
        <taxon>Spirochaetota</taxon>
        <taxon>Spirochaetia</taxon>
        <taxon>Leptospirales</taxon>
        <taxon>Leptospiraceae</taxon>
        <taxon>Leptonema</taxon>
    </lineage>
</organism>
<comment type="caution">
    <text evidence="1">The sequence shown here is derived from an EMBL/GenBank/DDBJ whole genome shotgun (WGS) entry which is preliminary data.</text>
</comment>
<dbReference type="Proteomes" id="UP000460298">
    <property type="component" value="Unassembled WGS sequence"/>
</dbReference>